<proteinExistence type="predicted"/>
<keyword evidence="4" id="KW-1185">Reference proteome</keyword>
<dbReference type="RefSeq" id="WP_078785093.1">
    <property type="nucleotide sequence ID" value="NZ_FUYF01000015.1"/>
</dbReference>
<accession>A0A1T4XT64</accession>
<dbReference type="EMBL" id="FUYF01000015">
    <property type="protein sequence ID" value="SKA92348.1"/>
    <property type="molecule type" value="Genomic_DNA"/>
</dbReference>
<reference evidence="3 4" key="1">
    <citation type="submission" date="2017-02" db="EMBL/GenBank/DDBJ databases">
        <authorList>
            <person name="Peterson S.W."/>
        </authorList>
    </citation>
    <scope>NUCLEOTIDE SEQUENCE [LARGE SCALE GENOMIC DNA]</scope>
    <source>
        <strain evidence="3 4">ATCC 27749</strain>
    </source>
</reference>
<keyword evidence="2" id="KW-0812">Transmembrane</keyword>
<dbReference type="STRING" id="745368.SAMN02745178_02229"/>
<evidence type="ECO:0000256" key="2">
    <source>
        <dbReference type="SAM" id="Phobius"/>
    </source>
</evidence>
<evidence type="ECO:0000256" key="1">
    <source>
        <dbReference type="SAM" id="MobiDB-lite"/>
    </source>
</evidence>
<feature type="transmembrane region" description="Helical" evidence="2">
    <location>
        <begin position="34"/>
        <end position="53"/>
    </location>
</feature>
<feature type="region of interest" description="Disordered" evidence="1">
    <location>
        <begin position="1"/>
        <end position="20"/>
    </location>
</feature>
<dbReference type="OrthoDB" id="1850828at2"/>
<evidence type="ECO:0000313" key="4">
    <source>
        <dbReference type="Proteomes" id="UP000190286"/>
    </source>
</evidence>
<organism evidence="3 4">
    <name type="scientific">Gemmiger formicilis</name>
    <dbReference type="NCBI Taxonomy" id="745368"/>
    <lineage>
        <taxon>Bacteria</taxon>
        <taxon>Bacillati</taxon>
        <taxon>Bacillota</taxon>
        <taxon>Clostridia</taxon>
        <taxon>Eubacteriales</taxon>
        <taxon>Gemmiger</taxon>
    </lineage>
</organism>
<protein>
    <submittedName>
        <fullName evidence="3">Uncharacterized protein</fullName>
    </submittedName>
</protein>
<dbReference type="Proteomes" id="UP000190286">
    <property type="component" value="Unassembled WGS sequence"/>
</dbReference>
<keyword evidence="2" id="KW-1133">Transmembrane helix</keyword>
<dbReference type="GeneID" id="93338675"/>
<name>A0A1T4XT64_9FIRM</name>
<keyword evidence="2" id="KW-0472">Membrane</keyword>
<evidence type="ECO:0000313" key="3">
    <source>
        <dbReference type="EMBL" id="SKA92348.1"/>
    </source>
</evidence>
<dbReference type="AlphaFoldDB" id="A0A1T4XT64"/>
<gene>
    <name evidence="3" type="ORF">SAMN02745178_02229</name>
</gene>
<sequence length="252" mass="27870">MAWVTKDSTETYNQTPEPPREYTKKEKAANWWHYHWMAVVVAVLVVVFGVWIIKDTVFQTRPDVQVAYVGTSDLPTDTVTALQDALTPFCSDLNGDGKVVVQVDSYTVDFDAANESTDAYYQMAGVTRLSAELSSGGKTYIFLLEDPEGFEAQTGALQYLDGTVPDDPETTDADWREMVYRWTDCPVLTGLDLGGYEGLTLMDDVTGTNQSVLAHLYVGRRGVWDEQQVPTYEGCAELWDTLTAGAVSTAAE</sequence>